<gene>
    <name evidence="3" type="ORF">Sradi_4446600</name>
</gene>
<evidence type="ECO:0000256" key="1">
    <source>
        <dbReference type="SAM" id="Phobius"/>
    </source>
</evidence>
<keyword evidence="1" id="KW-0472">Membrane</keyword>
<name>A0AAW2NRZ0_SESRA</name>
<feature type="domain" description="Tf2-1-like SH3-like" evidence="2">
    <location>
        <begin position="87"/>
        <end position="133"/>
    </location>
</feature>
<protein>
    <recommendedName>
        <fullName evidence="2">Tf2-1-like SH3-like domain-containing protein</fullName>
    </recommendedName>
</protein>
<keyword evidence="1" id="KW-1133">Transmembrane helix</keyword>
<evidence type="ECO:0000259" key="2">
    <source>
        <dbReference type="Pfam" id="PF24626"/>
    </source>
</evidence>
<organism evidence="3">
    <name type="scientific">Sesamum radiatum</name>
    <name type="common">Black benniseed</name>
    <dbReference type="NCBI Taxonomy" id="300843"/>
    <lineage>
        <taxon>Eukaryota</taxon>
        <taxon>Viridiplantae</taxon>
        <taxon>Streptophyta</taxon>
        <taxon>Embryophyta</taxon>
        <taxon>Tracheophyta</taxon>
        <taxon>Spermatophyta</taxon>
        <taxon>Magnoliopsida</taxon>
        <taxon>eudicotyledons</taxon>
        <taxon>Gunneridae</taxon>
        <taxon>Pentapetalae</taxon>
        <taxon>asterids</taxon>
        <taxon>lamiids</taxon>
        <taxon>Lamiales</taxon>
        <taxon>Pedaliaceae</taxon>
        <taxon>Sesamum</taxon>
    </lineage>
</organism>
<sequence>MPKTFEIVTGQQPLFPHTLDSLQSVRSPIARSFSEQWKQNVDIARSYLEKAKADEEVCRSKPPLHRVQYGRPCDGEGSGLEIIKVIKERDPRLMRKYVGHLPIIRRIGTVAYKIELPSCWKIQNIFHLTMLSKRRGRRHLRWGRMSRDACVLGTLDAHSAVQPLNLADHLHRQTLDFRSLRILGVGLLSCTYCKLLNRAFNLLLSYCPLVTVIAAVALCVAISVGTLC</sequence>
<dbReference type="InterPro" id="IPR056924">
    <property type="entry name" value="SH3_Tf2-1"/>
</dbReference>
<comment type="caution">
    <text evidence="3">The sequence shown here is derived from an EMBL/GenBank/DDBJ whole genome shotgun (WGS) entry which is preliminary data.</text>
</comment>
<dbReference type="AlphaFoldDB" id="A0AAW2NRZ0"/>
<reference evidence="3" key="1">
    <citation type="submission" date="2020-06" db="EMBL/GenBank/DDBJ databases">
        <authorList>
            <person name="Li T."/>
            <person name="Hu X."/>
            <person name="Zhang T."/>
            <person name="Song X."/>
            <person name="Zhang H."/>
            <person name="Dai N."/>
            <person name="Sheng W."/>
            <person name="Hou X."/>
            <person name="Wei L."/>
        </authorList>
    </citation>
    <scope>NUCLEOTIDE SEQUENCE</scope>
    <source>
        <strain evidence="3">G02</strain>
        <tissue evidence="3">Leaf</tissue>
    </source>
</reference>
<dbReference type="EMBL" id="JACGWJ010000019">
    <property type="protein sequence ID" value="KAL0346153.1"/>
    <property type="molecule type" value="Genomic_DNA"/>
</dbReference>
<feature type="transmembrane region" description="Helical" evidence="1">
    <location>
        <begin position="203"/>
        <end position="227"/>
    </location>
</feature>
<accession>A0AAW2NRZ0</accession>
<keyword evidence="1" id="KW-0812">Transmembrane</keyword>
<evidence type="ECO:0000313" key="3">
    <source>
        <dbReference type="EMBL" id="KAL0346153.1"/>
    </source>
</evidence>
<reference evidence="3" key="2">
    <citation type="journal article" date="2024" name="Plant">
        <title>Genomic evolution and insights into agronomic trait innovations of Sesamum species.</title>
        <authorList>
            <person name="Miao H."/>
            <person name="Wang L."/>
            <person name="Qu L."/>
            <person name="Liu H."/>
            <person name="Sun Y."/>
            <person name="Le M."/>
            <person name="Wang Q."/>
            <person name="Wei S."/>
            <person name="Zheng Y."/>
            <person name="Lin W."/>
            <person name="Duan Y."/>
            <person name="Cao H."/>
            <person name="Xiong S."/>
            <person name="Wang X."/>
            <person name="Wei L."/>
            <person name="Li C."/>
            <person name="Ma Q."/>
            <person name="Ju M."/>
            <person name="Zhao R."/>
            <person name="Li G."/>
            <person name="Mu C."/>
            <person name="Tian Q."/>
            <person name="Mei H."/>
            <person name="Zhang T."/>
            <person name="Gao T."/>
            <person name="Zhang H."/>
        </authorList>
    </citation>
    <scope>NUCLEOTIDE SEQUENCE</scope>
    <source>
        <strain evidence="3">G02</strain>
    </source>
</reference>
<proteinExistence type="predicted"/>
<dbReference type="Pfam" id="PF24626">
    <property type="entry name" value="SH3_Tf2-1"/>
    <property type="match status" value="1"/>
</dbReference>